<gene>
    <name evidence="2" type="ORF">GX888_01035</name>
</gene>
<dbReference type="Proteomes" id="UP000564033">
    <property type="component" value="Unassembled WGS sequence"/>
</dbReference>
<reference evidence="2 3" key="1">
    <citation type="journal article" date="2020" name="Biotechnol. Biofuels">
        <title>New insights from the biogas microbiome by comprehensive genome-resolved metagenomics of nearly 1600 species originating from multiple anaerobic digesters.</title>
        <authorList>
            <person name="Campanaro S."/>
            <person name="Treu L."/>
            <person name="Rodriguez-R L.M."/>
            <person name="Kovalovszki A."/>
            <person name="Ziels R.M."/>
            <person name="Maus I."/>
            <person name="Zhu X."/>
            <person name="Kougias P.G."/>
            <person name="Basile A."/>
            <person name="Luo G."/>
            <person name="Schluter A."/>
            <person name="Konstantinidis K.T."/>
            <person name="Angelidaki I."/>
        </authorList>
    </citation>
    <scope>NUCLEOTIDE SEQUENCE [LARGE SCALE GENOMIC DNA]</scope>
    <source>
        <strain evidence="2">AS19jrsBPTG_9</strain>
    </source>
</reference>
<keyword evidence="1" id="KW-0472">Membrane</keyword>
<organism evidence="2 3">
    <name type="scientific">Candidatus Dojkabacteria bacterium</name>
    <dbReference type="NCBI Taxonomy" id="2099670"/>
    <lineage>
        <taxon>Bacteria</taxon>
        <taxon>Candidatus Dojkabacteria</taxon>
    </lineage>
</organism>
<dbReference type="AlphaFoldDB" id="A0A847VCV7"/>
<accession>A0A847VCV7</accession>
<evidence type="ECO:0008006" key="4">
    <source>
        <dbReference type="Google" id="ProtNLM"/>
    </source>
</evidence>
<proteinExistence type="predicted"/>
<feature type="transmembrane region" description="Helical" evidence="1">
    <location>
        <begin position="12"/>
        <end position="34"/>
    </location>
</feature>
<evidence type="ECO:0000313" key="2">
    <source>
        <dbReference type="EMBL" id="NLZ24321.1"/>
    </source>
</evidence>
<keyword evidence="1" id="KW-0812">Transmembrane</keyword>
<protein>
    <recommendedName>
        <fullName evidence="4">Cell division protein FtsL</fullName>
    </recommendedName>
</protein>
<evidence type="ECO:0000313" key="3">
    <source>
        <dbReference type="Proteomes" id="UP000564033"/>
    </source>
</evidence>
<dbReference type="EMBL" id="JAAZIL010000026">
    <property type="protein sequence ID" value="NLZ24321.1"/>
    <property type="molecule type" value="Genomic_DNA"/>
</dbReference>
<sequence length="101" mass="11486">MKNTNKQKKSLFSIISLSSFIIFTLSQLVINSILTPLGGKLQSLNREKEYLLEENRKISESIAKSGSIRVIEQLSNKKLSLTQDKVQTYIYIEDTTLVATY</sequence>
<name>A0A847VCV7_9BACT</name>
<keyword evidence="1" id="KW-1133">Transmembrane helix</keyword>
<comment type="caution">
    <text evidence="2">The sequence shown here is derived from an EMBL/GenBank/DDBJ whole genome shotgun (WGS) entry which is preliminary data.</text>
</comment>
<evidence type="ECO:0000256" key="1">
    <source>
        <dbReference type="SAM" id="Phobius"/>
    </source>
</evidence>